<feature type="domain" description="HAT C-terminal dimerisation" evidence="2">
    <location>
        <begin position="73"/>
        <end position="101"/>
    </location>
</feature>
<feature type="region of interest" description="Disordered" evidence="1">
    <location>
        <begin position="1"/>
        <end position="67"/>
    </location>
</feature>
<name>A0A4U6SSG8_SETVI</name>
<evidence type="ECO:0000313" key="3">
    <source>
        <dbReference type="EMBL" id="TKV90968.1"/>
    </source>
</evidence>
<evidence type="ECO:0000259" key="2">
    <source>
        <dbReference type="Pfam" id="PF05699"/>
    </source>
</evidence>
<sequence>MLHLLLRRRSHHHQRRRRLHDHRPPKLIVAGDPKRLPRPRPTAAKGVDPKHRRLHSKEAEALSKKSSRSILHSLGGRVLSEHRSRLTSPMLEALMCSQDWIRNKYKGLVTDEGQPASFWSALQEVQEGLQDCNLTPVGAQQIPP</sequence>
<reference evidence="3" key="1">
    <citation type="submission" date="2019-03" db="EMBL/GenBank/DDBJ databases">
        <title>WGS assembly of Setaria viridis.</title>
        <authorList>
            <person name="Huang P."/>
            <person name="Jenkins J."/>
            <person name="Grimwood J."/>
            <person name="Barry K."/>
            <person name="Healey A."/>
            <person name="Mamidi S."/>
            <person name="Sreedasyam A."/>
            <person name="Shu S."/>
            <person name="Feldman M."/>
            <person name="Wu J."/>
            <person name="Yu Y."/>
            <person name="Chen C."/>
            <person name="Johnson J."/>
            <person name="Rokhsar D."/>
            <person name="Baxter I."/>
            <person name="Schmutz J."/>
            <person name="Brutnell T."/>
            <person name="Kellogg E."/>
        </authorList>
    </citation>
    <scope>NUCLEOTIDE SEQUENCE [LARGE SCALE GENOMIC DNA]</scope>
</reference>
<dbReference type="Proteomes" id="UP000298652">
    <property type="component" value="Chromosome 9"/>
</dbReference>
<organism evidence="3 4">
    <name type="scientific">Setaria viridis</name>
    <name type="common">Green bristlegrass</name>
    <name type="synonym">Setaria italica subsp. viridis</name>
    <dbReference type="NCBI Taxonomy" id="4556"/>
    <lineage>
        <taxon>Eukaryota</taxon>
        <taxon>Viridiplantae</taxon>
        <taxon>Streptophyta</taxon>
        <taxon>Embryophyta</taxon>
        <taxon>Tracheophyta</taxon>
        <taxon>Spermatophyta</taxon>
        <taxon>Magnoliopsida</taxon>
        <taxon>Liliopsida</taxon>
        <taxon>Poales</taxon>
        <taxon>Poaceae</taxon>
        <taxon>PACMAD clade</taxon>
        <taxon>Panicoideae</taxon>
        <taxon>Panicodae</taxon>
        <taxon>Paniceae</taxon>
        <taxon>Cenchrinae</taxon>
        <taxon>Setaria</taxon>
    </lineage>
</organism>
<proteinExistence type="predicted"/>
<dbReference type="AlphaFoldDB" id="A0A4U6SSG8"/>
<dbReference type="EMBL" id="CM016560">
    <property type="protein sequence ID" value="TKV90968.1"/>
    <property type="molecule type" value="Genomic_DNA"/>
</dbReference>
<accession>A0A4U6SSG8</accession>
<evidence type="ECO:0000313" key="4">
    <source>
        <dbReference type="Proteomes" id="UP000298652"/>
    </source>
</evidence>
<evidence type="ECO:0000256" key="1">
    <source>
        <dbReference type="SAM" id="MobiDB-lite"/>
    </source>
</evidence>
<gene>
    <name evidence="3" type="ORF">SEVIR_9G063500v2</name>
</gene>
<dbReference type="GO" id="GO:0046983">
    <property type="term" value="F:protein dimerization activity"/>
    <property type="evidence" value="ECO:0007669"/>
    <property type="project" value="InterPro"/>
</dbReference>
<protein>
    <recommendedName>
        <fullName evidence="2">HAT C-terminal dimerisation domain-containing protein</fullName>
    </recommendedName>
</protein>
<dbReference type="Pfam" id="PF05699">
    <property type="entry name" value="Dimer_Tnp_hAT"/>
    <property type="match status" value="1"/>
</dbReference>
<dbReference type="Gramene" id="TKV90968">
    <property type="protein sequence ID" value="TKV90968"/>
    <property type="gene ID" value="SEVIR_9G063500v2"/>
</dbReference>
<dbReference type="InterPro" id="IPR008906">
    <property type="entry name" value="HATC_C_dom"/>
</dbReference>
<feature type="compositionally biased region" description="Basic residues" evidence="1">
    <location>
        <begin position="1"/>
        <end position="25"/>
    </location>
</feature>
<keyword evidence="4" id="KW-1185">Reference proteome</keyword>